<organism evidence="9 10">
    <name type="scientific">Sphagnum troendelagicum</name>
    <dbReference type="NCBI Taxonomy" id="128251"/>
    <lineage>
        <taxon>Eukaryota</taxon>
        <taxon>Viridiplantae</taxon>
        <taxon>Streptophyta</taxon>
        <taxon>Embryophyta</taxon>
        <taxon>Bryophyta</taxon>
        <taxon>Sphagnophytina</taxon>
        <taxon>Sphagnopsida</taxon>
        <taxon>Sphagnales</taxon>
        <taxon>Sphagnaceae</taxon>
        <taxon>Sphagnum</taxon>
    </lineage>
</organism>
<protein>
    <recommendedName>
        <fullName evidence="8">PGG domain-containing protein</fullName>
    </recommendedName>
</protein>
<feature type="transmembrane region" description="Helical" evidence="7">
    <location>
        <begin position="516"/>
        <end position="541"/>
    </location>
</feature>
<evidence type="ECO:0000256" key="6">
    <source>
        <dbReference type="ARBA" id="ARBA00023136"/>
    </source>
</evidence>
<dbReference type="Proteomes" id="UP001497512">
    <property type="component" value="Chromosome 14"/>
</dbReference>
<accession>A0ABP0TS07</accession>
<keyword evidence="3" id="KW-0677">Repeat</keyword>
<feature type="domain" description="PGG" evidence="8">
    <location>
        <begin position="411"/>
        <end position="538"/>
    </location>
</feature>
<evidence type="ECO:0000313" key="10">
    <source>
        <dbReference type="Proteomes" id="UP001497512"/>
    </source>
</evidence>
<dbReference type="PANTHER" id="PTHR24186:SF38">
    <property type="entry name" value="ANKYRIN REPEAT FAMILY PROTEIN"/>
    <property type="match status" value="1"/>
</dbReference>
<proteinExistence type="predicted"/>
<evidence type="ECO:0000259" key="8">
    <source>
        <dbReference type="Pfam" id="PF13962"/>
    </source>
</evidence>
<keyword evidence="4 7" id="KW-1133">Transmembrane helix</keyword>
<evidence type="ECO:0000256" key="5">
    <source>
        <dbReference type="ARBA" id="ARBA00023043"/>
    </source>
</evidence>
<dbReference type="InterPro" id="IPR036770">
    <property type="entry name" value="Ankyrin_rpt-contain_sf"/>
</dbReference>
<dbReference type="InterPro" id="IPR002110">
    <property type="entry name" value="Ankyrin_rpt"/>
</dbReference>
<evidence type="ECO:0000313" key="9">
    <source>
        <dbReference type="EMBL" id="CAK9203081.1"/>
    </source>
</evidence>
<evidence type="ECO:0000256" key="4">
    <source>
        <dbReference type="ARBA" id="ARBA00022989"/>
    </source>
</evidence>
<gene>
    <name evidence="9" type="ORF">CSSPTR1EN2_LOCUS6708</name>
</gene>
<feature type="transmembrane region" description="Helical" evidence="7">
    <location>
        <begin position="472"/>
        <end position="495"/>
    </location>
</feature>
<keyword evidence="6 7" id="KW-0472">Membrane</keyword>
<dbReference type="SUPFAM" id="SSF48403">
    <property type="entry name" value="Ankyrin repeat"/>
    <property type="match status" value="1"/>
</dbReference>
<keyword evidence="2 7" id="KW-0812">Transmembrane</keyword>
<dbReference type="SMART" id="SM00248">
    <property type="entry name" value="ANK"/>
    <property type="match status" value="4"/>
</dbReference>
<reference evidence="9" key="1">
    <citation type="submission" date="2024-02" db="EMBL/GenBank/DDBJ databases">
        <authorList>
            <consortium name="ELIXIR-Norway"/>
            <consortium name="Elixir Norway"/>
        </authorList>
    </citation>
    <scope>NUCLEOTIDE SEQUENCE</scope>
</reference>
<dbReference type="Pfam" id="PF13962">
    <property type="entry name" value="PGG"/>
    <property type="match status" value="1"/>
</dbReference>
<feature type="transmembrane region" description="Helical" evidence="7">
    <location>
        <begin position="547"/>
        <end position="566"/>
    </location>
</feature>
<evidence type="ECO:0000256" key="2">
    <source>
        <dbReference type="ARBA" id="ARBA00022692"/>
    </source>
</evidence>
<dbReference type="PANTHER" id="PTHR24186">
    <property type="entry name" value="PROTEIN PHOSPHATASE 1 REGULATORY SUBUNIT"/>
    <property type="match status" value="1"/>
</dbReference>
<sequence length="614" mass="68681">MASSSHDTRRASSDAPECIEEIFTMENHYNKRLRPRSLICGLKDVSTLQRYSEQLSRSNDPEEQLLQKIRDGASVEVLESHVNLTFQNISDRIDVEINLDLAFESLNTQGKERDKRCALARGWIYDKALGEAKDDTPIKEFLVRKLRTDDCLQKGGHCPMVHCSAARWNMVNIVLASIRWRHAAEGGRVLRKEELLAIAIEYGHVELVQHLTKMQDVDVNISSNDIRDGLTFREYCKPYAEKLADKKDRSLRNHIAFLKPIGSAARMGNVHMVRSLLACDRIDVNEGIPLHWAAARGDPFVVQELLQSQKQVDVNAVHYILLAHEIVKPHYGSTFSPLHLASLFGHPTIVKALCEDTKGRLRATTENRSGITALQIATEMEHDEIVKTLLERPEVAKQVEGLYRDRQVHVDAANAILVGAALIASVTFAGWLQPPLGYSAFFGSASIEVGAPSPSGIYPSFVSVAGHPIMQIFWFFNSMSFFFATATLMVGAGAARPPKRGIYIGEVVRSLRASLSLAYILLTISVGCVMGAFASAGFLVLPPIPKYMVNMGVTVGIGVTVVFLAWTSSKVAYVLKVIKKIVKKIIYWMIHTRIMRKILCNNLRWKLHRFSREH</sequence>
<name>A0ABP0TS07_9BRYO</name>
<dbReference type="Pfam" id="PF12796">
    <property type="entry name" value="Ank_2"/>
    <property type="match status" value="1"/>
</dbReference>
<evidence type="ECO:0000256" key="3">
    <source>
        <dbReference type="ARBA" id="ARBA00022737"/>
    </source>
</evidence>
<keyword evidence="10" id="KW-1185">Reference proteome</keyword>
<dbReference type="Pfam" id="PF00023">
    <property type="entry name" value="Ank"/>
    <property type="match status" value="1"/>
</dbReference>
<dbReference type="InterPro" id="IPR026961">
    <property type="entry name" value="PGG_dom"/>
</dbReference>
<evidence type="ECO:0000256" key="7">
    <source>
        <dbReference type="SAM" id="Phobius"/>
    </source>
</evidence>
<feature type="transmembrane region" description="Helical" evidence="7">
    <location>
        <begin position="412"/>
        <end position="432"/>
    </location>
</feature>
<evidence type="ECO:0000256" key="1">
    <source>
        <dbReference type="ARBA" id="ARBA00004141"/>
    </source>
</evidence>
<keyword evidence="5" id="KW-0040">ANK repeat</keyword>
<dbReference type="EMBL" id="OZ019906">
    <property type="protein sequence ID" value="CAK9203081.1"/>
    <property type="molecule type" value="Genomic_DNA"/>
</dbReference>
<dbReference type="Gene3D" id="1.25.40.20">
    <property type="entry name" value="Ankyrin repeat-containing domain"/>
    <property type="match status" value="1"/>
</dbReference>
<comment type="subcellular location">
    <subcellularLocation>
        <location evidence="1">Membrane</location>
        <topology evidence="1">Multi-pass membrane protein</topology>
    </subcellularLocation>
</comment>